<dbReference type="RefSeq" id="WP_011416554.1">
    <property type="nucleotide sequence ID" value="NC_007759.1"/>
</dbReference>
<reference evidence="6 7" key="1">
    <citation type="journal article" date="2007" name="Proc. Natl. Acad. Sci. U.S.A.">
        <title>The genome of Syntrophus aciditrophicus: life at the thermodynamic limit of microbial growth.</title>
        <authorList>
            <person name="McInerney M.J."/>
            <person name="Rohlin L."/>
            <person name="Mouttaki H."/>
            <person name="Kim U."/>
            <person name="Krupp R.S."/>
            <person name="Rios-Hernandez L."/>
            <person name="Sieber J."/>
            <person name="Struchtemeyer C.G."/>
            <person name="Bhattacharyya A."/>
            <person name="Campbell J.W."/>
            <person name="Gunsalus R.P."/>
        </authorList>
    </citation>
    <scope>NUCLEOTIDE SEQUENCE [LARGE SCALE GENOMIC DNA]</scope>
    <source>
        <strain evidence="6 7">SB</strain>
    </source>
</reference>
<keyword evidence="5" id="KW-0472">Membrane</keyword>
<dbReference type="PANTHER" id="PTHR34478">
    <property type="entry name" value="PROTEIN LEMA"/>
    <property type="match status" value="1"/>
</dbReference>
<dbReference type="SUPFAM" id="SSF140478">
    <property type="entry name" value="LemA-like"/>
    <property type="match status" value="1"/>
</dbReference>
<comment type="similarity">
    <text evidence="2">Belongs to the LemA family.</text>
</comment>
<dbReference type="HOGENOM" id="CLU_056714_0_1_7"/>
<dbReference type="Proteomes" id="UP000001933">
    <property type="component" value="Chromosome"/>
</dbReference>
<dbReference type="STRING" id="56780.SYN_00535"/>
<evidence type="ECO:0000256" key="4">
    <source>
        <dbReference type="ARBA" id="ARBA00022989"/>
    </source>
</evidence>
<evidence type="ECO:0000256" key="5">
    <source>
        <dbReference type="ARBA" id="ARBA00023136"/>
    </source>
</evidence>
<keyword evidence="4" id="KW-1133">Transmembrane helix</keyword>
<comment type="subcellular location">
    <subcellularLocation>
        <location evidence="1">Membrane</location>
        <topology evidence="1">Single-pass membrane protein</topology>
    </subcellularLocation>
</comment>
<keyword evidence="3" id="KW-0812">Transmembrane</keyword>
<dbReference type="Pfam" id="PF04011">
    <property type="entry name" value="LemA"/>
    <property type="match status" value="1"/>
</dbReference>
<evidence type="ECO:0000313" key="7">
    <source>
        <dbReference type="Proteomes" id="UP000001933"/>
    </source>
</evidence>
<dbReference type="EMBL" id="CP000252">
    <property type="protein sequence ID" value="ABC76520.1"/>
    <property type="molecule type" value="Genomic_DNA"/>
</dbReference>
<dbReference type="InterPro" id="IPR007156">
    <property type="entry name" value="MamQ_LemA"/>
</dbReference>
<gene>
    <name evidence="6" type="ORF">SYN_00535</name>
</gene>
<evidence type="ECO:0000256" key="2">
    <source>
        <dbReference type="ARBA" id="ARBA00008854"/>
    </source>
</evidence>
<protein>
    <submittedName>
        <fullName evidence="6">LemA family protein</fullName>
    </submittedName>
</protein>
<dbReference type="PANTHER" id="PTHR34478:SF2">
    <property type="entry name" value="MEMBRANE PROTEIN"/>
    <property type="match status" value="1"/>
</dbReference>
<proteinExistence type="inferred from homology"/>
<evidence type="ECO:0000313" key="6">
    <source>
        <dbReference type="EMBL" id="ABC76520.1"/>
    </source>
</evidence>
<evidence type="ECO:0000256" key="1">
    <source>
        <dbReference type="ARBA" id="ARBA00004167"/>
    </source>
</evidence>
<dbReference type="KEGG" id="sat:SYN_00535"/>
<organism evidence="6 7">
    <name type="scientific">Syntrophus aciditrophicus (strain SB)</name>
    <dbReference type="NCBI Taxonomy" id="56780"/>
    <lineage>
        <taxon>Bacteria</taxon>
        <taxon>Pseudomonadati</taxon>
        <taxon>Thermodesulfobacteriota</taxon>
        <taxon>Syntrophia</taxon>
        <taxon>Syntrophales</taxon>
        <taxon>Syntrophaceae</taxon>
        <taxon>Syntrophus</taxon>
    </lineage>
</organism>
<evidence type="ECO:0000256" key="3">
    <source>
        <dbReference type="ARBA" id="ARBA00022692"/>
    </source>
</evidence>
<dbReference type="OrthoDB" id="9804152at2"/>
<dbReference type="eggNOG" id="COG1704">
    <property type="taxonomic scope" value="Bacteria"/>
</dbReference>
<dbReference type="Gene3D" id="1.20.1440.20">
    <property type="entry name" value="LemA-like domain"/>
    <property type="match status" value="1"/>
</dbReference>
<accession>Q2LR07</accession>
<dbReference type="InParanoid" id="Q2LR07"/>
<sequence length="191" mass="21510">MTSGRKNILIVAAVALIVLASLYSFFRGQYNTFVTLDETVKSSWAQVENQLQRRYDLIPNLVETVKGYARQEKDVLIEVTNARARVGGAGTVPEKIQANTDLSGALSRLLVVVEQYPDLKSNQNFLRLQDELAGTENRIAVERRRYNEEVRRYNVAIRRFPNNLIAAIFGFQPASFYEVPAAAKAAPKVKF</sequence>
<keyword evidence="7" id="KW-1185">Reference proteome</keyword>
<dbReference type="InterPro" id="IPR023353">
    <property type="entry name" value="LemA-like_dom_sf"/>
</dbReference>
<name>Q2LR07_SYNAS</name>
<dbReference type="AlphaFoldDB" id="Q2LR07"/>
<dbReference type="GO" id="GO:0016020">
    <property type="term" value="C:membrane"/>
    <property type="evidence" value="ECO:0007669"/>
    <property type="project" value="UniProtKB-SubCell"/>
</dbReference>